<evidence type="ECO:0000259" key="7">
    <source>
        <dbReference type="PROSITE" id="PS50850"/>
    </source>
</evidence>
<evidence type="ECO:0000256" key="5">
    <source>
        <dbReference type="ARBA" id="ARBA00023136"/>
    </source>
</evidence>
<dbReference type="Gene3D" id="1.20.1250.20">
    <property type="entry name" value="MFS general substrate transporter like domains"/>
    <property type="match status" value="1"/>
</dbReference>
<feature type="transmembrane region" description="Helical" evidence="6">
    <location>
        <begin position="45"/>
        <end position="65"/>
    </location>
</feature>
<dbReference type="PANTHER" id="PTHR43124:SF3">
    <property type="entry name" value="CHLORAMPHENICOL EFFLUX PUMP RV0191"/>
    <property type="match status" value="1"/>
</dbReference>
<sequence length="408" mass="44002">MNRHERWLVFLIGSCHTMVHFYEQIFPALLLTMVLYFQIDIATAGWMQTLLAMAFGLGALPAGYIADRIGSKRIIMVYLIGAGLSCILIALAQSVIALAAGLAAMGAFISLYHPAGTTLITTQVKEVGRSLGYHGMGGGFGLATAPALATLLASLHAGQGWRISFVVFGVLGLLVAAGVQTLKVTEIERPQNSTRRFFPEKIAKNSIKPLVLFLFVAVMVGFCYRGVTTYLPAYYSQRLDSGIFAGANVLKGGAFATITLLVGVAGQYFGGHLSGKFRLEYLFAFLMLITVPFLLLMSALSNLSLVLITMLFAFFHFSSQPVGNTLIAQYTDPRGRGIGYGLYFSTSFGIGSLASGFSGMIAKHFGLNHVFTVLAAVILIGFFIMMYLARTKAMAAPVSLDVETERML</sequence>
<feature type="transmembrane region" description="Helical" evidence="6">
    <location>
        <begin position="77"/>
        <end position="96"/>
    </location>
</feature>
<proteinExistence type="predicted"/>
<feature type="transmembrane region" description="Helical" evidence="6">
    <location>
        <begin position="206"/>
        <end position="227"/>
    </location>
</feature>
<reference evidence="8 9" key="1">
    <citation type="journal article" date="2017" name="ISME J.">
        <title>Energy and carbon metabolisms in a deep terrestrial subsurface fluid microbial community.</title>
        <authorList>
            <person name="Momper L."/>
            <person name="Jungbluth S.P."/>
            <person name="Lee M.D."/>
            <person name="Amend J.P."/>
        </authorList>
    </citation>
    <scope>NUCLEOTIDE SEQUENCE [LARGE SCALE GENOMIC DNA]</scope>
    <source>
        <strain evidence="8">SURF_5</strain>
    </source>
</reference>
<feature type="domain" description="Major facilitator superfamily (MFS) profile" evidence="7">
    <location>
        <begin position="8"/>
        <end position="393"/>
    </location>
</feature>
<dbReference type="Proteomes" id="UP000265882">
    <property type="component" value="Unassembled WGS sequence"/>
</dbReference>
<keyword evidence="2" id="KW-1003">Cell membrane</keyword>
<comment type="subcellular location">
    <subcellularLocation>
        <location evidence="1">Cell membrane</location>
        <topology evidence="1">Multi-pass membrane protein</topology>
    </subcellularLocation>
</comment>
<dbReference type="PANTHER" id="PTHR43124">
    <property type="entry name" value="PURINE EFFLUX PUMP PBUE"/>
    <property type="match status" value="1"/>
</dbReference>
<feature type="transmembrane region" description="Helical" evidence="6">
    <location>
        <begin position="340"/>
        <end position="361"/>
    </location>
</feature>
<feature type="transmembrane region" description="Helical" evidence="6">
    <location>
        <begin position="306"/>
        <end position="328"/>
    </location>
</feature>
<evidence type="ECO:0000256" key="4">
    <source>
        <dbReference type="ARBA" id="ARBA00022989"/>
    </source>
</evidence>
<gene>
    <name evidence="8" type="ORF">C4520_06265</name>
</gene>
<feature type="transmembrane region" description="Helical" evidence="6">
    <location>
        <begin position="163"/>
        <end position="185"/>
    </location>
</feature>
<keyword evidence="3 6" id="KW-0812">Transmembrane</keyword>
<dbReference type="GO" id="GO:0022857">
    <property type="term" value="F:transmembrane transporter activity"/>
    <property type="evidence" value="ECO:0007669"/>
    <property type="project" value="InterPro"/>
</dbReference>
<evidence type="ECO:0000256" key="2">
    <source>
        <dbReference type="ARBA" id="ARBA00022475"/>
    </source>
</evidence>
<dbReference type="Pfam" id="PF07690">
    <property type="entry name" value="MFS_1"/>
    <property type="match status" value="1"/>
</dbReference>
<feature type="transmembrane region" description="Helical" evidence="6">
    <location>
        <begin position="281"/>
        <end position="300"/>
    </location>
</feature>
<dbReference type="InterPro" id="IPR011701">
    <property type="entry name" value="MFS"/>
</dbReference>
<keyword evidence="4 6" id="KW-1133">Transmembrane helix</keyword>
<evidence type="ECO:0000256" key="1">
    <source>
        <dbReference type="ARBA" id="ARBA00004651"/>
    </source>
</evidence>
<dbReference type="InterPro" id="IPR036259">
    <property type="entry name" value="MFS_trans_sf"/>
</dbReference>
<dbReference type="AlphaFoldDB" id="A0A3A4NSP3"/>
<feature type="transmembrane region" description="Helical" evidence="6">
    <location>
        <begin position="367"/>
        <end position="389"/>
    </location>
</feature>
<dbReference type="SUPFAM" id="SSF103473">
    <property type="entry name" value="MFS general substrate transporter"/>
    <property type="match status" value="1"/>
</dbReference>
<feature type="transmembrane region" description="Helical" evidence="6">
    <location>
        <begin position="102"/>
        <end position="121"/>
    </location>
</feature>
<keyword evidence="5 6" id="KW-0472">Membrane</keyword>
<name>A0A3A4NSP3_ABYX5</name>
<feature type="transmembrane region" description="Helical" evidence="6">
    <location>
        <begin position="247"/>
        <end position="269"/>
    </location>
</feature>
<dbReference type="InterPro" id="IPR020846">
    <property type="entry name" value="MFS_dom"/>
</dbReference>
<comment type="caution">
    <text evidence="8">The sequence shown here is derived from an EMBL/GenBank/DDBJ whole genome shotgun (WGS) entry which is preliminary data.</text>
</comment>
<protein>
    <submittedName>
        <fullName evidence="8">MFS transporter</fullName>
    </submittedName>
</protein>
<evidence type="ECO:0000313" key="9">
    <source>
        <dbReference type="Proteomes" id="UP000265882"/>
    </source>
</evidence>
<evidence type="ECO:0000313" key="8">
    <source>
        <dbReference type="EMBL" id="RJP23553.1"/>
    </source>
</evidence>
<evidence type="ECO:0000256" key="6">
    <source>
        <dbReference type="SAM" id="Phobius"/>
    </source>
</evidence>
<accession>A0A3A4NSP3</accession>
<dbReference type="PROSITE" id="PS50850">
    <property type="entry name" value="MFS"/>
    <property type="match status" value="1"/>
</dbReference>
<dbReference type="GO" id="GO:0005886">
    <property type="term" value="C:plasma membrane"/>
    <property type="evidence" value="ECO:0007669"/>
    <property type="project" value="UniProtKB-SubCell"/>
</dbReference>
<dbReference type="InterPro" id="IPR050189">
    <property type="entry name" value="MFS_Efflux_Transporters"/>
</dbReference>
<evidence type="ECO:0000256" key="3">
    <source>
        <dbReference type="ARBA" id="ARBA00022692"/>
    </source>
</evidence>
<organism evidence="8 9">
    <name type="scientific">Abyssobacteria bacterium (strain SURF_5)</name>
    <dbReference type="NCBI Taxonomy" id="2093360"/>
    <lineage>
        <taxon>Bacteria</taxon>
        <taxon>Pseudomonadati</taxon>
        <taxon>Candidatus Hydrogenedentota</taxon>
        <taxon>Candidatus Abyssobacteria</taxon>
    </lineage>
</organism>
<dbReference type="EMBL" id="QZKU01000045">
    <property type="protein sequence ID" value="RJP23553.1"/>
    <property type="molecule type" value="Genomic_DNA"/>
</dbReference>
<feature type="transmembrane region" description="Helical" evidence="6">
    <location>
        <begin position="133"/>
        <end position="157"/>
    </location>
</feature>